<comment type="caution">
    <text evidence="1">The sequence shown here is derived from an EMBL/GenBank/DDBJ whole genome shotgun (WGS) entry which is preliminary data.</text>
</comment>
<accession>A0ACC2PQB2</accession>
<dbReference type="EMBL" id="CM056741">
    <property type="protein sequence ID" value="KAJ8683970.1"/>
    <property type="molecule type" value="Genomic_DNA"/>
</dbReference>
<sequence length="213" mass="24139">METPVVSLDTDKERENVYEPSEDSFLLIDALEMDLKDIKCREPLICMEIGVGSGVVITALAMALKKYCAPHFLGIDINPEACQLTRKTSTANDVNIDVVQMDLLTALCKRNVFDLILFNPPYVVTEPSEIMGDDLISKAWAGGEKGRQVMDRVFPIIPDLLSRTGLFYLLLIKENEPHAIIDYFKNLNISGHIVNERKIRGEHLFVLRFEKER</sequence>
<protein>
    <submittedName>
        <fullName evidence="1">Uncharacterized protein</fullName>
    </submittedName>
</protein>
<proteinExistence type="predicted"/>
<evidence type="ECO:0000313" key="2">
    <source>
        <dbReference type="Proteomes" id="UP001239111"/>
    </source>
</evidence>
<reference evidence="1" key="1">
    <citation type="submission" date="2023-04" db="EMBL/GenBank/DDBJ databases">
        <title>A chromosome-level genome assembly of the parasitoid wasp Eretmocerus hayati.</title>
        <authorList>
            <person name="Zhong Y."/>
            <person name="Liu S."/>
            <person name="Liu Y."/>
        </authorList>
    </citation>
    <scope>NUCLEOTIDE SEQUENCE</scope>
    <source>
        <strain evidence="1">ZJU_SS_LIU_2023</strain>
    </source>
</reference>
<gene>
    <name evidence="1" type="ORF">QAD02_019762</name>
</gene>
<name>A0ACC2PQB2_9HYME</name>
<keyword evidence="2" id="KW-1185">Reference proteome</keyword>
<dbReference type="Proteomes" id="UP001239111">
    <property type="component" value="Chromosome 1"/>
</dbReference>
<organism evidence="1 2">
    <name type="scientific">Eretmocerus hayati</name>
    <dbReference type="NCBI Taxonomy" id="131215"/>
    <lineage>
        <taxon>Eukaryota</taxon>
        <taxon>Metazoa</taxon>
        <taxon>Ecdysozoa</taxon>
        <taxon>Arthropoda</taxon>
        <taxon>Hexapoda</taxon>
        <taxon>Insecta</taxon>
        <taxon>Pterygota</taxon>
        <taxon>Neoptera</taxon>
        <taxon>Endopterygota</taxon>
        <taxon>Hymenoptera</taxon>
        <taxon>Apocrita</taxon>
        <taxon>Proctotrupomorpha</taxon>
        <taxon>Chalcidoidea</taxon>
        <taxon>Aphelinidae</taxon>
        <taxon>Aphelininae</taxon>
        <taxon>Eretmocerus</taxon>
    </lineage>
</organism>
<evidence type="ECO:0000313" key="1">
    <source>
        <dbReference type="EMBL" id="KAJ8683970.1"/>
    </source>
</evidence>